<evidence type="ECO:0000256" key="2">
    <source>
        <dbReference type="ARBA" id="ARBA00022692"/>
    </source>
</evidence>
<dbReference type="Proteomes" id="UP000789375">
    <property type="component" value="Unassembled WGS sequence"/>
</dbReference>
<dbReference type="GO" id="GO:0007189">
    <property type="term" value="P:adenylate cyclase-activating G protein-coupled receptor signaling pathway"/>
    <property type="evidence" value="ECO:0007669"/>
    <property type="project" value="TreeGrafter"/>
</dbReference>
<feature type="transmembrane region" description="Helical" evidence="6">
    <location>
        <begin position="153"/>
        <end position="172"/>
    </location>
</feature>
<evidence type="ECO:0000313" key="7">
    <source>
        <dbReference type="EMBL" id="CAG8436615.1"/>
    </source>
</evidence>
<proteinExistence type="predicted"/>
<feature type="region of interest" description="Disordered" evidence="5">
    <location>
        <begin position="564"/>
        <end position="595"/>
    </location>
</feature>
<keyword evidence="4 6" id="KW-0472">Membrane</keyword>
<dbReference type="EMBL" id="CAJVPP010000039">
    <property type="protein sequence ID" value="CAG8436615.1"/>
    <property type="molecule type" value="Genomic_DNA"/>
</dbReference>
<evidence type="ECO:0000256" key="6">
    <source>
        <dbReference type="SAM" id="Phobius"/>
    </source>
</evidence>
<organism evidence="7 8">
    <name type="scientific">Funneliformis mosseae</name>
    <name type="common">Endomycorrhizal fungus</name>
    <name type="synonym">Glomus mosseae</name>
    <dbReference type="NCBI Taxonomy" id="27381"/>
    <lineage>
        <taxon>Eukaryota</taxon>
        <taxon>Fungi</taxon>
        <taxon>Fungi incertae sedis</taxon>
        <taxon>Mucoromycota</taxon>
        <taxon>Glomeromycotina</taxon>
        <taxon>Glomeromycetes</taxon>
        <taxon>Glomerales</taxon>
        <taxon>Glomeraceae</taxon>
        <taxon>Funneliformis</taxon>
    </lineage>
</organism>
<dbReference type="PANTHER" id="PTHR23112:SF0">
    <property type="entry name" value="TRANSMEMBRANE PROTEIN 116"/>
    <property type="match status" value="1"/>
</dbReference>
<evidence type="ECO:0000313" key="8">
    <source>
        <dbReference type="Proteomes" id="UP000789375"/>
    </source>
</evidence>
<feature type="transmembrane region" description="Helical" evidence="6">
    <location>
        <begin position="256"/>
        <end position="283"/>
    </location>
</feature>
<feature type="transmembrane region" description="Helical" evidence="6">
    <location>
        <begin position="295"/>
        <end position="316"/>
    </location>
</feature>
<feature type="transmembrane region" description="Helical" evidence="6">
    <location>
        <begin position="82"/>
        <end position="103"/>
    </location>
</feature>
<dbReference type="Gene3D" id="1.20.1070.10">
    <property type="entry name" value="Rhodopsin 7-helix transmembrane proteins"/>
    <property type="match status" value="1"/>
</dbReference>
<keyword evidence="2 6" id="KW-0812">Transmembrane</keyword>
<dbReference type="PANTHER" id="PTHR23112">
    <property type="entry name" value="G PROTEIN-COUPLED RECEPTOR 157-RELATED"/>
    <property type="match status" value="1"/>
</dbReference>
<gene>
    <name evidence="7" type="ORF">FMOSSE_LOCUS418</name>
</gene>
<keyword evidence="3 6" id="KW-1133">Transmembrane helix</keyword>
<dbReference type="GO" id="GO:0004930">
    <property type="term" value="F:G protein-coupled receptor activity"/>
    <property type="evidence" value="ECO:0007669"/>
    <property type="project" value="TreeGrafter"/>
</dbReference>
<feature type="region of interest" description="Disordered" evidence="5">
    <location>
        <begin position="342"/>
        <end position="382"/>
    </location>
</feature>
<comment type="caution">
    <text evidence="7">The sequence shown here is derived from an EMBL/GenBank/DDBJ whole genome shotgun (WGS) entry which is preliminary data.</text>
</comment>
<evidence type="ECO:0000256" key="4">
    <source>
        <dbReference type="ARBA" id="ARBA00023136"/>
    </source>
</evidence>
<dbReference type="AlphaFoldDB" id="A0A9N8V6P4"/>
<name>A0A9N8V6P4_FUNMO</name>
<reference evidence="7" key="1">
    <citation type="submission" date="2021-06" db="EMBL/GenBank/DDBJ databases">
        <authorList>
            <person name="Kallberg Y."/>
            <person name="Tangrot J."/>
            <person name="Rosling A."/>
        </authorList>
    </citation>
    <scope>NUCLEOTIDE SEQUENCE</scope>
    <source>
        <strain evidence="7">87-6 pot B 2015</strain>
    </source>
</reference>
<protein>
    <submittedName>
        <fullName evidence="7">3953_t:CDS:1</fullName>
    </submittedName>
</protein>
<feature type="transmembrane region" description="Helical" evidence="6">
    <location>
        <begin position="123"/>
        <end position="141"/>
    </location>
</feature>
<keyword evidence="8" id="KW-1185">Reference proteome</keyword>
<evidence type="ECO:0000256" key="1">
    <source>
        <dbReference type="ARBA" id="ARBA00004141"/>
    </source>
</evidence>
<comment type="subcellular location">
    <subcellularLocation>
        <location evidence="1">Membrane</location>
        <topology evidence="1">Multi-pass membrane protein</topology>
    </subcellularLocation>
</comment>
<feature type="transmembrane region" description="Helical" evidence="6">
    <location>
        <begin position="48"/>
        <end position="70"/>
    </location>
</feature>
<dbReference type="GO" id="GO:0005886">
    <property type="term" value="C:plasma membrane"/>
    <property type="evidence" value="ECO:0007669"/>
    <property type="project" value="TreeGrafter"/>
</dbReference>
<sequence length="595" mass="67295">MSINTTDVFGDPYSDPSIPYEEFPENPKFGEDVANYNQKNLFKYLNSYLSTISIIGGLIVLVIIIFMYFYDKKLVNRVSLRLSAMISFVDVLSGVTVIAYAYYQPRETPECTSIAFGMSFFPQLYLFLTVMIAFNLQIVFLHRKKVSSFSDRWYIPVAFLMAIVINILPLVYHKFGYDPDTRDCIYRHMYDRDTKWWKFATFLIPVSISMIYCTTVLTIVVCKLVFEHRQLAEAIHSQNSVTLSAKRRHKLLLLKLVGRIALYAAIPLLTVCGIVVEYVWISLHANSENDVPMALNYWAIVGSCLPGFFNCIAFLFDPAIHNAFRRVKKDLIEKYGYPKRATISPPMSPSDAAFPNSPTQNPRPSHLLPSLPPSPSHHPTLTTRISFTNSRVSPSNFSKPKKNNRFIRWFVRKFMDKKVIIQPPMVLLNSTSFLSTTLGSDQGRRYSSTTVNSGTLTGQSFDHDHDYHRIELYSPTDKRMKRTSHVLNIPEHESPNSTNLEYTNLTSVTGNSLSPTSACNSLGDSSRLLYENCSFGSYSQSPILGNNTIDIQYPVSHFEAGIPSPLSGVSSSHRRSESESSTASRDSVDNDLAAY</sequence>
<accession>A0A9N8V6P4</accession>
<evidence type="ECO:0000256" key="5">
    <source>
        <dbReference type="SAM" id="MobiDB-lite"/>
    </source>
</evidence>
<dbReference type="SUPFAM" id="SSF81321">
    <property type="entry name" value="Family A G protein-coupled receptor-like"/>
    <property type="match status" value="1"/>
</dbReference>
<evidence type="ECO:0000256" key="3">
    <source>
        <dbReference type="ARBA" id="ARBA00022989"/>
    </source>
</evidence>
<feature type="transmembrane region" description="Helical" evidence="6">
    <location>
        <begin position="199"/>
        <end position="226"/>
    </location>
</feature>